<protein>
    <submittedName>
        <fullName evidence="1">Glycosyltransferase family 4 protein</fullName>
    </submittedName>
</protein>
<dbReference type="SUPFAM" id="SSF53756">
    <property type="entry name" value="UDP-Glycosyltransferase/glycogen phosphorylase"/>
    <property type="match status" value="1"/>
</dbReference>
<reference evidence="1" key="1">
    <citation type="submission" date="2023-03" db="EMBL/GenBank/DDBJ databases">
        <title>DFI Biobank Strains.</title>
        <authorList>
            <person name="Mostad J."/>
            <person name="Paddock L."/>
            <person name="Medina S."/>
            <person name="Waligurski E."/>
            <person name="Barat B."/>
            <person name="Smith R."/>
            <person name="Burgo V."/>
            <person name="Metcalfe C."/>
            <person name="Woodson C."/>
            <person name="Sundararajan A."/>
            <person name="Ramaswamy R."/>
            <person name="Lin H."/>
            <person name="Pamer E.G."/>
        </authorList>
    </citation>
    <scope>NUCLEOTIDE SEQUENCE</scope>
    <source>
        <strain evidence="1">DFI.9.5</strain>
    </source>
</reference>
<dbReference type="RefSeq" id="WP_195538521.1">
    <property type="nucleotide sequence ID" value="NZ_JADNIN010000038.1"/>
</dbReference>
<evidence type="ECO:0000313" key="1">
    <source>
        <dbReference type="EMBL" id="MDE8694296.1"/>
    </source>
</evidence>
<dbReference type="Gene3D" id="3.40.50.2000">
    <property type="entry name" value="Glycogen Phosphorylase B"/>
    <property type="match status" value="1"/>
</dbReference>
<dbReference type="AlphaFoldDB" id="A0AAW6LZH6"/>
<name>A0AAW6LZH6_9BACE</name>
<gene>
    <name evidence="1" type="ORF">PZH42_09270</name>
</gene>
<proteinExistence type="predicted"/>
<comment type="caution">
    <text evidence="1">The sequence shown here is derived from an EMBL/GenBank/DDBJ whole genome shotgun (WGS) entry which is preliminary data.</text>
</comment>
<organism evidence="1 2">
    <name type="scientific">Bacteroides cellulosilyticus</name>
    <dbReference type="NCBI Taxonomy" id="246787"/>
    <lineage>
        <taxon>Bacteria</taxon>
        <taxon>Pseudomonadati</taxon>
        <taxon>Bacteroidota</taxon>
        <taxon>Bacteroidia</taxon>
        <taxon>Bacteroidales</taxon>
        <taxon>Bacteroidaceae</taxon>
        <taxon>Bacteroides</taxon>
    </lineage>
</organism>
<dbReference type="Proteomes" id="UP001221924">
    <property type="component" value="Unassembled WGS sequence"/>
</dbReference>
<evidence type="ECO:0000313" key="2">
    <source>
        <dbReference type="Proteomes" id="UP001221924"/>
    </source>
</evidence>
<dbReference type="EMBL" id="JARFID010000006">
    <property type="protein sequence ID" value="MDE8694296.1"/>
    <property type="molecule type" value="Genomic_DNA"/>
</dbReference>
<accession>A0AAW6LZH6</accession>
<sequence length="352" mass="41033">MNVLFLPKYSADGASSRYRTYQYLPFFSKSEYTVSPFFSEGYIRCLGNRWKRKIYFVKSLMHRIYVILFCLCKYDLIVVEKELVPYFPPILEYLMLKIRKQYVLDFDDAIYCNYQNHQSNIVRSFLGNKIDKITMWAAGIVTGSPELTTYFQKLNRNVIEIPTSIDLSRYELPTINNDSKEFVIGWIGSRSTSQHLDSIADVLIDFILTHSNAKLHLIGYYGKAFENFKNISIIQWDAMTELADILEFTIGIMPLIDRPFEHGKCGFKLIQYMACEKPTISTPFIANLKIDNGNGNLFASTDKEWNECLEWGYNNRASLEEVGKKNRKTVVEKYSIQNNHSKYIDFYNSIVK</sequence>